<dbReference type="PANTHER" id="PTHR43611">
    <property type="entry name" value="ALPHA-D-GLUCOSE 1-PHOSPHATE PHOSPHATASE"/>
    <property type="match status" value="1"/>
</dbReference>
<dbReference type="SFLD" id="SFLDG01129">
    <property type="entry name" value="C1.5:_HAD__Beta-PGM__Phosphata"/>
    <property type="match status" value="1"/>
</dbReference>
<dbReference type="InterPro" id="IPR036412">
    <property type="entry name" value="HAD-like_sf"/>
</dbReference>
<accession>A0A219B230</accession>
<dbReference type="PRINTS" id="PR00413">
    <property type="entry name" value="HADHALOGNASE"/>
</dbReference>
<dbReference type="InterPro" id="IPR023214">
    <property type="entry name" value="HAD_sf"/>
</dbReference>
<dbReference type="NCBIfam" id="TIGR01509">
    <property type="entry name" value="HAD-SF-IA-v3"/>
    <property type="match status" value="1"/>
</dbReference>
<dbReference type="SUPFAM" id="SSF56784">
    <property type="entry name" value="HAD-like"/>
    <property type="match status" value="1"/>
</dbReference>
<dbReference type="RefSeq" id="WP_088711172.1">
    <property type="nucleotide sequence ID" value="NZ_NFZT01000001.1"/>
</dbReference>
<dbReference type="Pfam" id="PF00702">
    <property type="entry name" value="Hydrolase"/>
    <property type="match status" value="1"/>
</dbReference>
<dbReference type="EMBL" id="NFZT01000001">
    <property type="protein sequence ID" value="OWV32375.1"/>
    <property type="molecule type" value="Genomic_DNA"/>
</dbReference>
<proteinExistence type="predicted"/>
<name>A0A219B230_9SPHN</name>
<dbReference type="Proteomes" id="UP000198462">
    <property type="component" value="Unassembled WGS sequence"/>
</dbReference>
<organism evidence="1 2">
    <name type="scientific">Pacificimonas flava</name>
    <dbReference type="NCBI Taxonomy" id="1234595"/>
    <lineage>
        <taxon>Bacteria</taxon>
        <taxon>Pseudomonadati</taxon>
        <taxon>Pseudomonadota</taxon>
        <taxon>Alphaproteobacteria</taxon>
        <taxon>Sphingomonadales</taxon>
        <taxon>Sphingosinicellaceae</taxon>
        <taxon>Pacificimonas</taxon>
    </lineage>
</organism>
<evidence type="ECO:0000313" key="2">
    <source>
        <dbReference type="Proteomes" id="UP000198462"/>
    </source>
</evidence>
<dbReference type="AlphaFoldDB" id="A0A219B230"/>
<dbReference type="OrthoDB" id="9807742at2"/>
<dbReference type="InterPro" id="IPR006439">
    <property type="entry name" value="HAD-SF_hydro_IA"/>
</dbReference>
<dbReference type="GO" id="GO:0016787">
    <property type="term" value="F:hydrolase activity"/>
    <property type="evidence" value="ECO:0007669"/>
    <property type="project" value="UniProtKB-KW"/>
</dbReference>
<evidence type="ECO:0000313" key="1">
    <source>
        <dbReference type="EMBL" id="OWV32375.1"/>
    </source>
</evidence>
<dbReference type="Gene3D" id="3.40.50.1000">
    <property type="entry name" value="HAD superfamily/HAD-like"/>
    <property type="match status" value="1"/>
</dbReference>
<dbReference type="CDD" id="cd02603">
    <property type="entry name" value="HAD_sEH-N_like"/>
    <property type="match status" value="1"/>
</dbReference>
<dbReference type="PANTHER" id="PTHR43611:SF3">
    <property type="entry name" value="FLAVIN MONONUCLEOTIDE HYDROLASE 1, CHLOROPLATIC"/>
    <property type="match status" value="1"/>
</dbReference>
<dbReference type="SFLD" id="SFLDS00003">
    <property type="entry name" value="Haloacid_Dehalogenase"/>
    <property type="match status" value="1"/>
</dbReference>
<keyword evidence="1" id="KW-0378">Hydrolase</keyword>
<sequence>MPSPQLETVIFDVGHVLYDWDIRYLYAKLIPDPDRLEWFLTNVVTRQWHFQHDARRPFVETKAELIAQYPAEAELISLYGPRWLETIGEPVPGMTELVETLAKAGYRIFGITNFSAEFWAMFRPTAPVFDLFEDIIVSGEEKMMKPDPAIYALAESRFGIDPSQALFIDDQPKNVAAARDAGFNAVEFTGRPAVEEELAKLGVQV</sequence>
<protein>
    <submittedName>
        <fullName evidence="1">Hydrolase</fullName>
    </submittedName>
</protein>
<gene>
    <name evidence="1" type="ORF">B5C34_02165</name>
</gene>
<reference evidence="2" key="1">
    <citation type="submission" date="2017-05" db="EMBL/GenBank/DDBJ databases">
        <authorList>
            <person name="Lin X."/>
        </authorList>
    </citation>
    <scope>NUCLEOTIDE SEQUENCE [LARGE SCALE GENOMIC DNA]</scope>
    <source>
        <strain evidence="2">JLT2012</strain>
    </source>
</reference>
<keyword evidence="2" id="KW-1185">Reference proteome</keyword>
<comment type="caution">
    <text evidence="1">The sequence shown here is derived from an EMBL/GenBank/DDBJ whole genome shotgun (WGS) entry which is preliminary data.</text>
</comment>